<accession>A0ACA8ZR09</accession>
<organism evidence="1 2">
    <name type="scientific">Bathymodiolus azoricus thioautotrophic gill symbiont</name>
    <dbReference type="NCBI Taxonomy" id="235205"/>
    <lineage>
        <taxon>Bacteria</taxon>
        <taxon>Pseudomonadati</taxon>
        <taxon>Pseudomonadota</taxon>
        <taxon>Gammaproteobacteria</taxon>
        <taxon>sulfur-oxidizing symbionts</taxon>
    </lineage>
</organism>
<name>A0ACA8ZR09_9GAMM</name>
<evidence type="ECO:0000313" key="1">
    <source>
        <dbReference type="EMBL" id="CAB5501420.1"/>
    </source>
</evidence>
<comment type="caution">
    <text evidence="1">The sequence shown here is derived from an EMBL/GenBank/DDBJ whole genome shotgun (WGS) entry which is preliminary data.</text>
</comment>
<dbReference type="Proteomes" id="UP000635628">
    <property type="component" value="Unassembled WGS sequence"/>
</dbReference>
<protein>
    <submittedName>
        <fullName evidence="1">Uncharacterized protein</fullName>
    </submittedName>
</protein>
<sequence length="44" mass="5447">HSGLRKEIKVRTPYEALKYWYNLKPDLFIREPDMFRSMVFEGRE</sequence>
<keyword evidence="2" id="KW-1185">Reference proteome</keyword>
<feature type="non-terminal residue" evidence="1">
    <location>
        <position position="1"/>
    </location>
</feature>
<gene>
    <name evidence="1" type="ORF">AZO1586R_1262</name>
</gene>
<proteinExistence type="predicted"/>
<dbReference type="EMBL" id="CAESAP020000193">
    <property type="protein sequence ID" value="CAB5501420.1"/>
    <property type="molecule type" value="Genomic_DNA"/>
</dbReference>
<reference evidence="1" key="1">
    <citation type="submission" date="2020-05" db="EMBL/GenBank/DDBJ databases">
        <authorList>
            <person name="Petersen J."/>
            <person name="Sayavedra L."/>
        </authorList>
    </citation>
    <scope>NUCLEOTIDE SEQUENCE</scope>
    <source>
        <strain evidence="1">B azoricus SOX Menez Gwen</strain>
    </source>
</reference>
<evidence type="ECO:0000313" key="2">
    <source>
        <dbReference type="Proteomes" id="UP000635628"/>
    </source>
</evidence>